<dbReference type="EMBL" id="JASNQZ010000002">
    <property type="protein sequence ID" value="KAL0959455.1"/>
    <property type="molecule type" value="Genomic_DNA"/>
</dbReference>
<accession>A0ABR3JW86</accession>
<proteinExistence type="predicted"/>
<keyword evidence="2" id="KW-1185">Reference proteome</keyword>
<evidence type="ECO:0000313" key="2">
    <source>
        <dbReference type="Proteomes" id="UP001556367"/>
    </source>
</evidence>
<dbReference type="Proteomes" id="UP001556367">
    <property type="component" value="Unassembled WGS sequence"/>
</dbReference>
<sequence>MLESTVSVSPPAFKFLFLTPACAFLVAVTSTRAPELPAGLLIPFLLSRCDSVRSSQELAVSASAYARWVLRVLALTLRDASVGSSLFEGEGGTDPEFQAHVAADEAGVRLLRGRRCWNQIELSMMFYSLCAVILPNNSPRVEHSGARLAELLTESAYRSSYITLVLHMRSTTLYWLASILVLTIKILDTIGGKGEVQ</sequence>
<protein>
    <submittedName>
        <fullName evidence="1">Uncharacterized protein</fullName>
    </submittedName>
</protein>
<evidence type="ECO:0000313" key="1">
    <source>
        <dbReference type="EMBL" id="KAL0959455.1"/>
    </source>
</evidence>
<reference evidence="2" key="1">
    <citation type="submission" date="2024-06" db="EMBL/GenBank/DDBJ databases">
        <title>Multi-omics analyses provide insights into the biosynthesis of the anticancer antibiotic pleurotin in Hohenbuehelia grisea.</title>
        <authorList>
            <person name="Weaver J.A."/>
            <person name="Alberti F."/>
        </authorList>
    </citation>
    <scope>NUCLEOTIDE SEQUENCE [LARGE SCALE GENOMIC DNA]</scope>
    <source>
        <strain evidence="2">T-177</strain>
    </source>
</reference>
<gene>
    <name evidence="1" type="ORF">HGRIS_011169</name>
</gene>
<name>A0ABR3JW86_9AGAR</name>
<organism evidence="1 2">
    <name type="scientific">Hohenbuehelia grisea</name>
    <dbReference type="NCBI Taxonomy" id="104357"/>
    <lineage>
        <taxon>Eukaryota</taxon>
        <taxon>Fungi</taxon>
        <taxon>Dikarya</taxon>
        <taxon>Basidiomycota</taxon>
        <taxon>Agaricomycotina</taxon>
        <taxon>Agaricomycetes</taxon>
        <taxon>Agaricomycetidae</taxon>
        <taxon>Agaricales</taxon>
        <taxon>Pleurotineae</taxon>
        <taxon>Pleurotaceae</taxon>
        <taxon>Hohenbuehelia</taxon>
    </lineage>
</organism>
<comment type="caution">
    <text evidence="1">The sequence shown here is derived from an EMBL/GenBank/DDBJ whole genome shotgun (WGS) entry which is preliminary data.</text>
</comment>